<dbReference type="EC" id="2.7.8.7" evidence="1"/>
<dbReference type="PANTHER" id="PTHR12215:SF10">
    <property type="entry name" value="L-AMINOADIPATE-SEMIALDEHYDE DEHYDROGENASE-PHOSPHOPANTETHEINYL TRANSFERASE"/>
    <property type="match status" value="1"/>
</dbReference>
<evidence type="ECO:0000259" key="4">
    <source>
        <dbReference type="Pfam" id="PF22624"/>
    </source>
</evidence>
<feature type="domain" description="4'-phosphopantetheinyl transferase" evidence="3">
    <location>
        <begin position="92"/>
        <end position="176"/>
    </location>
</feature>
<dbReference type="InterPro" id="IPR050559">
    <property type="entry name" value="P-Pant_transferase_sf"/>
</dbReference>
<keyword evidence="2 5" id="KW-0808">Transferase</keyword>
<protein>
    <recommendedName>
        <fullName evidence="1">holo-[acyl-carrier-protein] synthase</fullName>
        <ecNumber evidence="1">2.7.8.7</ecNumber>
    </recommendedName>
</protein>
<sequence length="244" mass="27135">MDADSQERLKRFYHKKDSFRGLVGRLLPRMLLRERGFRLEHMTFGRTENGKPYIATPGLSPPIAYNVTHDSGLIAVAYESGQDIYPDPPAYRVGIDVMKLQLPRRETFAAFVELFSDQLTALEKHILLPSPPLAQQEALRRFYLIWTLKEAYTKALGLGLGFDFKRIEYDVPRDGVRIDGAHPSGWEFVRFEVRHGADEYVGVAARFVGGAGGGGRVEARGAGAWLQVEDGAGLVSRAVSALGE</sequence>
<dbReference type="InterPro" id="IPR037143">
    <property type="entry name" value="4-PPantetheinyl_Trfase_dom_sf"/>
</dbReference>
<evidence type="ECO:0000259" key="3">
    <source>
        <dbReference type="Pfam" id="PF01648"/>
    </source>
</evidence>
<feature type="domain" description="4'-phosphopantetheinyl transferase N-terminal" evidence="4">
    <location>
        <begin position="4"/>
        <end position="79"/>
    </location>
</feature>
<dbReference type="Proteomes" id="UP000218811">
    <property type="component" value="Unassembled WGS sequence"/>
</dbReference>
<dbReference type="Gene3D" id="3.90.470.20">
    <property type="entry name" value="4'-phosphopantetheinyl transferase domain"/>
    <property type="match status" value="1"/>
</dbReference>
<dbReference type="SUPFAM" id="SSF56214">
    <property type="entry name" value="4'-phosphopantetheinyl transferase"/>
    <property type="match status" value="2"/>
</dbReference>
<evidence type="ECO:0000313" key="6">
    <source>
        <dbReference type="Proteomes" id="UP000218811"/>
    </source>
</evidence>
<dbReference type="InterPro" id="IPR008278">
    <property type="entry name" value="4-PPantetheinyl_Trfase_dom"/>
</dbReference>
<dbReference type="GO" id="GO:0005829">
    <property type="term" value="C:cytosol"/>
    <property type="evidence" value="ECO:0007669"/>
    <property type="project" value="TreeGrafter"/>
</dbReference>
<evidence type="ECO:0000313" key="5">
    <source>
        <dbReference type="EMBL" id="PCH41391.1"/>
    </source>
</evidence>
<dbReference type="PANTHER" id="PTHR12215">
    <property type="entry name" value="PHOSPHOPANTETHEINE TRANSFERASE"/>
    <property type="match status" value="1"/>
</dbReference>
<dbReference type="STRING" id="742152.A0A2H3JHN1"/>
<dbReference type="EMBL" id="KB468113">
    <property type="protein sequence ID" value="PCH41391.1"/>
    <property type="molecule type" value="Genomic_DNA"/>
</dbReference>
<dbReference type="AlphaFoldDB" id="A0A2H3JHN1"/>
<dbReference type="Pfam" id="PF22624">
    <property type="entry name" value="AASDHPPT_N"/>
    <property type="match status" value="1"/>
</dbReference>
<dbReference type="GO" id="GO:0008897">
    <property type="term" value="F:holo-[acyl-carrier-protein] synthase activity"/>
    <property type="evidence" value="ECO:0007669"/>
    <property type="project" value="UniProtKB-EC"/>
</dbReference>
<organism evidence="5 6">
    <name type="scientific">Wolfiporia cocos (strain MD-104)</name>
    <name type="common">Brown rot fungus</name>
    <dbReference type="NCBI Taxonomy" id="742152"/>
    <lineage>
        <taxon>Eukaryota</taxon>
        <taxon>Fungi</taxon>
        <taxon>Dikarya</taxon>
        <taxon>Basidiomycota</taxon>
        <taxon>Agaricomycotina</taxon>
        <taxon>Agaricomycetes</taxon>
        <taxon>Polyporales</taxon>
        <taxon>Phaeolaceae</taxon>
        <taxon>Wolfiporia</taxon>
    </lineage>
</organism>
<gene>
    <name evidence="5" type="ORF">WOLCODRAFT_24707</name>
</gene>
<name>A0A2H3JHN1_WOLCO</name>
<dbReference type="GO" id="GO:0019878">
    <property type="term" value="P:lysine biosynthetic process via aminoadipic acid"/>
    <property type="evidence" value="ECO:0007669"/>
    <property type="project" value="TreeGrafter"/>
</dbReference>
<dbReference type="OMA" id="WVFEESL"/>
<accession>A0A2H3JHN1</accession>
<dbReference type="OrthoDB" id="26719at2759"/>
<evidence type="ECO:0000256" key="2">
    <source>
        <dbReference type="ARBA" id="ARBA00022679"/>
    </source>
</evidence>
<evidence type="ECO:0000256" key="1">
    <source>
        <dbReference type="ARBA" id="ARBA00013172"/>
    </source>
</evidence>
<reference evidence="5 6" key="1">
    <citation type="journal article" date="2012" name="Science">
        <title>The Paleozoic origin of enzymatic lignin decomposition reconstructed from 31 fungal genomes.</title>
        <authorList>
            <person name="Floudas D."/>
            <person name="Binder M."/>
            <person name="Riley R."/>
            <person name="Barry K."/>
            <person name="Blanchette R.A."/>
            <person name="Henrissat B."/>
            <person name="Martinez A.T."/>
            <person name="Otillar R."/>
            <person name="Spatafora J.W."/>
            <person name="Yadav J.S."/>
            <person name="Aerts A."/>
            <person name="Benoit I."/>
            <person name="Boyd A."/>
            <person name="Carlson A."/>
            <person name="Copeland A."/>
            <person name="Coutinho P.M."/>
            <person name="de Vries R.P."/>
            <person name="Ferreira P."/>
            <person name="Findley K."/>
            <person name="Foster B."/>
            <person name="Gaskell J."/>
            <person name="Glotzer D."/>
            <person name="Gorecki P."/>
            <person name="Heitman J."/>
            <person name="Hesse C."/>
            <person name="Hori C."/>
            <person name="Igarashi K."/>
            <person name="Jurgens J.A."/>
            <person name="Kallen N."/>
            <person name="Kersten P."/>
            <person name="Kohler A."/>
            <person name="Kuees U."/>
            <person name="Kumar T.K.A."/>
            <person name="Kuo A."/>
            <person name="LaButti K."/>
            <person name="Larrondo L.F."/>
            <person name="Lindquist E."/>
            <person name="Ling A."/>
            <person name="Lombard V."/>
            <person name="Lucas S."/>
            <person name="Lundell T."/>
            <person name="Martin R."/>
            <person name="McLaughlin D.J."/>
            <person name="Morgenstern I."/>
            <person name="Morin E."/>
            <person name="Murat C."/>
            <person name="Nagy L.G."/>
            <person name="Nolan M."/>
            <person name="Ohm R.A."/>
            <person name="Patyshakuliyeva A."/>
            <person name="Rokas A."/>
            <person name="Ruiz-Duenas F.J."/>
            <person name="Sabat G."/>
            <person name="Salamov A."/>
            <person name="Samejima M."/>
            <person name="Schmutz J."/>
            <person name="Slot J.C."/>
            <person name="St John F."/>
            <person name="Stenlid J."/>
            <person name="Sun H."/>
            <person name="Sun S."/>
            <person name="Syed K."/>
            <person name="Tsang A."/>
            <person name="Wiebenga A."/>
            <person name="Young D."/>
            <person name="Pisabarro A."/>
            <person name="Eastwood D.C."/>
            <person name="Martin F."/>
            <person name="Cullen D."/>
            <person name="Grigoriev I.V."/>
            <person name="Hibbett D.S."/>
        </authorList>
    </citation>
    <scope>NUCLEOTIDE SEQUENCE [LARGE SCALE GENOMIC DNA]</scope>
    <source>
        <strain evidence="5 6">MD-104</strain>
    </source>
</reference>
<dbReference type="GO" id="GO:0000287">
    <property type="term" value="F:magnesium ion binding"/>
    <property type="evidence" value="ECO:0007669"/>
    <property type="project" value="InterPro"/>
</dbReference>
<keyword evidence="6" id="KW-1185">Reference proteome</keyword>
<proteinExistence type="predicted"/>
<dbReference type="InterPro" id="IPR055066">
    <property type="entry name" value="AASDHPPT_N"/>
</dbReference>
<dbReference type="Pfam" id="PF01648">
    <property type="entry name" value="ACPS"/>
    <property type="match status" value="1"/>
</dbReference>